<accession>A0A5B9EIC5</accession>
<evidence type="ECO:0000313" key="3">
    <source>
        <dbReference type="EMBL" id="QEE30600.1"/>
    </source>
</evidence>
<dbReference type="PANTHER" id="PTHR35174">
    <property type="entry name" value="BLL7171 PROTEIN-RELATED"/>
    <property type="match status" value="1"/>
</dbReference>
<proteinExistence type="inferred from homology"/>
<name>A0A5B9EIC5_9BACT</name>
<evidence type="ECO:0000313" key="4">
    <source>
        <dbReference type="Proteomes" id="UP000321820"/>
    </source>
</evidence>
<dbReference type="Gene3D" id="3.30.70.1060">
    <property type="entry name" value="Dimeric alpha+beta barrel"/>
    <property type="match status" value="1"/>
</dbReference>
<evidence type="ECO:0000256" key="1">
    <source>
        <dbReference type="ARBA" id="ARBA00007689"/>
    </source>
</evidence>
<reference evidence="3 4" key="1">
    <citation type="submission" date="2019-08" db="EMBL/GenBank/DDBJ databases">
        <title>Complete genome sequence of Terriglobus albidus strain ORNL.</title>
        <authorList>
            <person name="Podar M."/>
        </authorList>
    </citation>
    <scope>NUCLEOTIDE SEQUENCE [LARGE SCALE GENOMIC DNA]</scope>
    <source>
        <strain evidence="3 4">ORNL</strain>
    </source>
</reference>
<dbReference type="RefSeq" id="WP_147649911.1">
    <property type="nucleotide sequence ID" value="NZ_CP042806.1"/>
</dbReference>
<dbReference type="PANTHER" id="PTHR35174:SF3">
    <property type="entry name" value="BLL7171 PROTEIN"/>
    <property type="match status" value="1"/>
</dbReference>
<dbReference type="AlphaFoldDB" id="A0A5B9EIC5"/>
<dbReference type="Proteomes" id="UP000321820">
    <property type="component" value="Chromosome"/>
</dbReference>
<sequence>MPQYMVCNYLPDNFDPSTVTEPMMEEIHALNREMIAAGARKFACGIAPAANAKTLRKQSDGQVFITDGPYIETKEHMGGFWILEAANLDEALAWAKKAAIVCDVPGEVRELLFFPAP</sequence>
<evidence type="ECO:0000259" key="2">
    <source>
        <dbReference type="Pfam" id="PF03795"/>
    </source>
</evidence>
<dbReference type="SUPFAM" id="SSF54909">
    <property type="entry name" value="Dimeric alpha+beta barrel"/>
    <property type="match status" value="1"/>
</dbReference>
<organism evidence="3 4">
    <name type="scientific">Terriglobus albidus</name>
    <dbReference type="NCBI Taxonomy" id="1592106"/>
    <lineage>
        <taxon>Bacteria</taxon>
        <taxon>Pseudomonadati</taxon>
        <taxon>Acidobacteriota</taxon>
        <taxon>Terriglobia</taxon>
        <taxon>Terriglobales</taxon>
        <taxon>Acidobacteriaceae</taxon>
        <taxon>Terriglobus</taxon>
    </lineage>
</organism>
<protein>
    <recommendedName>
        <fullName evidence="2">YCII-related domain-containing protein</fullName>
    </recommendedName>
</protein>
<gene>
    <name evidence="3" type="ORF">FTW19_22980</name>
</gene>
<keyword evidence="4" id="KW-1185">Reference proteome</keyword>
<dbReference type="InterPro" id="IPR011008">
    <property type="entry name" value="Dimeric_a/b-barrel"/>
</dbReference>
<dbReference type="KEGG" id="talb:FTW19_22980"/>
<dbReference type="OrthoDB" id="9807535at2"/>
<comment type="similarity">
    <text evidence="1">Belongs to the YciI family.</text>
</comment>
<dbReference type="Pfam" id="PF03795">
    <property type="entry name" value="YCII"/>
    <property type="match status" value="1"/>
</dbReference>
<dbReference type="InterPro" id="IPR005545">
    <property type="entry name" value="YCII"/>
</dbReference>
<dbReference type="EMBL" id="CP042806">
    <property type="protein sequence ID" value="QEE30600.1"/>
    <property type="molecule type" value="Genomic_DNA"/>
</dbReference>
<feature type="domain" description="YCII-related" evidence="2">
    <location>
        <begin position="7"/>
        <end position="100"/>
    </location>
</feature>